<reference evidence="2" key="1">
    <citation type="submission" date="2014-09" db="EMBL/GenBank/DDBJ databases">
        <authorList>
            <person name="Sharma Rahul"/>
            <person name="Thines Marco"/>
        </authorList>
    </citation>
    <scope>NUCLEOTIDE SEQUENCE [LARGE SCALE GENOMIC DNA]</scope>
</reference>
<sequence length="60" mass="7032">MRRVDQVGPPEWHRPIGFVENTNVLRDESHREDDRSGRHINTWAVGTNIDCKPVRDFTMS</sequence>
<dbReference type="AlphaFoldDB" id="A0A0P1AL88"/>
<protein>
    <submittedName>
        <fullName evidence="1">Uncharacterized protein</fullName>
    </submittedName>
</protein>
<dbReference type="RefSeq" id="XP_024578530.1">
    <property type="nucleotide sequence ID" value="XM_024728010.1"/>
</dbReference>
<name>A0A0P1AL88_PLAHL</name>
<accession>A0A0P1AL88</accession>
<dbReference type="Proteomes" id="UP000054928">
    <property type="component" value="Unassembled WGS sequence"/>
</dbReference>
<organism evidence="1 2">
    <name type="scientific">Plasmopara halstedii</name>
    <name type="common">Downy mildew of sunflower</name>
    <dbReference type="NCBI Taxonomy" id="4781"/>
    <lineage>
        <taxon>Eukaryota</taxon>
        <taxon>Sar</taxon>
        <taxon>Stramenopiles</taxon>
        <taxon>Oomycota</taxon>
        <taxon>Peronosporomycetes</taxon>
        <taxon>Peronosporales</taxon>
        <taxon>Peronosporaceae</taxon>
        <taxon>Plasmopara</taxon>
    </lineage>
</organism>
<evidence type="ECO:0000313" key="1">
    <source>
        <dbReference type="EMBL" id="CEG42161.1"/>
    </source>
</evidence>
<keyword evidence="2" id="KW-1185">Reference proteome</keyword>
<evidence type="ECO:0000313" key="2">
    <source>
        <dbReference type="Proteomes" id="UP000054928"/>
    </source>
</evidence>
<dbReference type="GeneID" id="36407513"/>
<proteinExistence type="predicted"/>
<dbReference type="EMBL" id="CCYD01000610">
    <property type="protein sequence ID" value="CEG42161.1"/>
    <property type="molecule type" value="Genomic_DNA"/>
</dbReference>